<dbReference type="Pfam" id="PF08970">
    <property type="entry name" value="Sda"/>
    <property type="match status" value="1"/>
</dbReference>
<sequence>MRWLNDQELLDAYERSICLQLEQDFIELLLAEIQLRSLPIYDGQVHQDAGAAQILS</sequence>
<evidence type="ECO:0000313" key="1">
    <source>
        <dbReference type="EMBL" id="MEK8126838.1"/>
    </source>
</evidence>
<keyword evidence="2" id="KW-1185">Reference proteome</keyword>
<reference evidence="1 2" key="1">
    <citation type="submission" date="2024-04" db="EMBL/GenBank/DDBJ databases">
        <title>draft genome sequnece of Paenibacillus filicis.</title>
        <authorList>
            <person name="Kim D.-U."/>
        </authorList>
    </citation>
    <scope>NUCLEOTIDE SEQUENCE [LARGE SCALE GENOMIC DNA]</scope>
    <source>
        <strain evidence="1 2">KACC14197</strain>
    </source>
</reference>
<name>A0ABU9DGF3_9BACL</name>
<dbReference type="GO" id="GO:0004860">
    <property type="term" value="F:protein kinase inhibitor activity"/>
    <property type="evidence" value="ECO:0007669"/>
    <property type="project" value="UniProtKB-KW"/>
</dbReference>
<organism evidence="1 2">
    <name type="scientific">Paenibacillus filicis</name>
    <dbReference type="NCBI Taxonomy" id="669464"/>
    <lineage>
        <taxon>Bacteria</taxon>
        <taxon>Bacillati</taxon>
        <taxon>Bacillota</taxon>
        <taxon>Bacilli</taxon>
        <taxon>Bacillales</taxon>
        <taxon>Paenibacillaceae</taxon>
        <taxon>Paenibacillus</taxon>
    </lineage>
</organism>
<protein>
    <submittedName>
        <fullName evidence="1">Sporulation histidine kinase inhibitor Sda</fullName>
    </submittedName>
</protein>
<dbReference type="InterPro" id="IPR015064">
    <property type="entry name" value="Sda"/>
</dbReference>
<proteinExistence type="predicted"/>
<keyword evidence="1" id="KW-0649">Protein kinase inhibitor</keyword>
<dbReference type="RefSeq" id="WP_341413882.1">
    <property type="nucleotide sequence ID" value="NZ_JBBPCC010000001.1"/>
</dbReference>
<dbReference type="InterPro" id="IPR036916">
    <property type="entry name" value="Sda_sf"/>
</dbReference>
<accession>A0ABU9DGF3</accession>
<dbReference type="Proteomes" id="UP001469365">
    <property type="component" value="Unassembled WGS sequence"/>
</dbReference>
<evidence type="ECO:0000313" key="2">
    <source>
        <dbReference type="Proteomes" id="UP001469365"/>
    </source>
</evidence>
<comment type="caution">
    <text evidence="1">The sequence shown here is derived from an EMBL/GenBank/DDBJ whole genome shotgun (WGS) entry which is preliminary data.</text>
</comment>
<dbReference type="EMBL" id="JBBPCC010000001">
    <property type="protein sequence ID" value="MEK8126838.1"/>
    <property type="molecule type" value="Genomic_DNA"/>
</dbReference>
<dbReference type="SUPFAM" id="SSF100985">
    <property type="entry name" value="Sporulation inhibitor Sda"/>
    <property type="match status" value="1"/>
</dbReference>
<dbReference type="Gene3D" id="1.10.287.1100">
    <property type="entry name" value="Sporulation inhibitor A"/>
    <property type="match status" value="1"/>
</dbReference>
<gene>
    <name evidence="1" type="primary">sda</name>
    <name evidence="1" type="ORF">WMW72_02845</name>
</gene>